<dbReference type="EMBL" id="CP155573">
    <property type="protein sequence ID" value="XFO67330.1"/>
    <property type="molecule type" value="Genomic_DNA"/>
</dbReference>
<keyword evidence="2" id="KW-1185">Reference proteome</keyword>
<name>A0ABZ3INN8_9FIRM</name>
<evidence type="ECO:0000313" key="1">
    <source>
        <dbReference type="EMBL" id="XFO67330.1"/>
    </source>
</evidence>
<accession>A0ABZ3INN8</accession>
<evidence type="ECO:0000313" key="2">
    <source>
        <dbReference type="Proteomes" id="UP000216752"/>
    </source>
</evidence>
<gene>
    <name evidence="1" type="ORF">SPSIL_035280</name>
</gene>
<proteinExistence type="predicted"/>
<reference evidence="1" key="1">
    <citation type="submission" date="2024-05" db="EMBL/GenBank/DDBJ databases">
        <title>Isolation and characterization of Sporomusa carbonis sp. nov., a carboxydotrophic hydrogenogen in the genus of Sporomusa isolated from a charcoal burning pile.</title>
        <authorList>
            <person name="Boeer T."/>
            <person name="Rosenbaum F."/>
            <person name="Eysell L."/>
            <person name="Mueller V."/>
            <person name="Daniel R."/>
            <person name="Poehlein A."/>
        </authorList>
    </citation>
    <scope>NUCLEOTIDE SEQUENCE [LARGE SCALE GENOMIC DNA]</scope>
    <source>
        <strain evidence="1">DSM 10669</strain>
    </source>
</reference>
<dbReference type="Proteomes" id="UP000216752">
    <property type="component" value="Chromosome"/>
</dbReference>
<organism evidence="1 2">
    <name type="scientific">Sporomusa silvacetica DSM 10669</name>
    <dbReference type="NCBI Taxonomy" id="1123289"/>
    <lineage>
        <taxon>Bacteria</taxon>
        <taxon>Bacillati</taxon>
        <taxon>Bacillota</taxon>
        <taxon>Negativicutes</taxon>
        <taxon>Selenomonadales</taxon>
        <taxon>Sporomusaceae</taxon>
        <taxon>Sporomusa</taxon>
    </lineage>
</organism>
<protein>
    <submittedName>
        <fullName evidence="1">Uncharacterized protein</fullName>
    </submittedName>
</protein>
<sequence>MPRMHVIGCYVQPTLLYREFNGMRLSSHLGVEDKGNNLRMATC</sequence>